<dbReference type="InterPro" id="IPR008410">
    <property type="entry name" value="BCSC_C"/>
</dbReference>
<comment type="caution">
    <text evidence="11">The sequence shown here is derived from an EMBL/GenBank/DDBJ whole genome shotgun (WGS) entry which is preliminary data.</text>
</comment>
<dbReference type="InterPro" id="IPR019734">
    <property type="entry name" value="TPR_rpt"/>
</dbReference>
<sequence>MNKPLLLALACLAGTPPLLAAEGQFDALFQQADFWQSKQRQDLAKDALGRVLAADPANPEALYRLALIAIQEGDKDKADALAERLSIASPKDPRLEELRLAKANTNLDSGALAEARLLAANGQYQEAVARFKTLFSTDQPPASLAVEYYQTLAGTPNGWDQARQGLAQIHQRQPGNLQGALAYGQVLSYRPQSRRQGIAVLASLDGQLPAATTAWRQALLWLDADSNDQPLYAAYAKAHPGDDAVAAHYRQKTTETPGRKADKARSSGYAQLKKGQLAGAAKAFEQALAIRPDDAEARAGLGLVQLRRQQFAKARDSLAQAMRLAPAKKGQWQAAHNSARFYASLAGVRQEADSGQYAKALDMIRPLASQSGPHQLDARLLEADIYSRQGRLDEAAGRYRDLLLDNADNQQARIGLINVLRKQQRWGEANAMAELLPAKDRQQLGDLASGQALMLRERAKAEPPLLAEASLRQAQSLDPADPWIRLDLARLLDTQGRPLAAQVLMNQGLGPDASPQDRYVAALLAKDQNRWDDVARILSPLGSAKRTPAINALLDSAALQARLDEIRRRQAVGDRAGARQLMLDLYNQPPASAAGTGQVANLLLDGGEPAMALLLARQQAQQPLTAAPGDYLDLLLVLVKAGADDEAQSLLGRLSQRRDLGTDDWAAIENIRNAMALVQADRLRQQDRLADAYDLLAARLRLAPNDESLLLAMARLYQSGNKTDKAGQIYRYALKQHPGSQDALTGAVEVAIARNEPEQAEQLLAQLPSDQAQEPTMLLLAAKVARAQGDDDQALALLAQSRQRLFAGQQDQPWLTDGAGLAEAGNPFARGGAPGTDESANPWHRPDWLPGGKDDSQSHWDEEADTANPSLVAQIDSLAREIRRDGATTLSADLQFRSRNGESGLGRLDEVKAPITLQTRVGGGRLSAQVTPTYLNAGAPAGGNSRFGSGVVGSAAANLNTSLDAMPAALDGIEETAYSYDQARQAAADAQAIYLASLGDANSTPIQQAQYLANANQAAQAEAQAKRSFDRATRQDLLKAIGLSSQNLSSSDLQLLEGYLGPLTGQNGLSSASLQAFLDSREDFEAMLGTLRASLNGLVRDFDDPPVQHDAGLALSLAYQWDQLALDIGTTPLGFEKVNLVGGLAWSPQLDRDLQLDLALERRAVTDSVLSYAGTKDPYSGITWGAVTRNGLSAGLGYDDGDLGLYAKLGGYRYQGTNVYSNNAFDLSLGGYLRPINDQGRQLQAGVHVSFQAFDKNMSHYGLGHGGYFSPQDYVAIAFPVSYSEQHDRYDFSLKLAPGFQSFTEKAVDYFPDDPELQRMLDLFAGLGLVEASRYGANSESGFGLSLGAEGQYRFSPRFTLGGRLGFDSFGNYNETTAQLYLRYLMGITND</sequence>
<evidence type="ECO:0000256" key="5">
    <source>
        <dbReference type="ARBA" id="ARBA00022803"/>
    </source>
</evidence>
<keyword evidence="5 7" id="KW-0802">TPR repeat</keyword>
<reference evidence="11 12" key="1">
    <citation type="journal article" date="2012" name="J. Bacteriol.">
        <title>Genome Sequence of Gallaecimonas xiamenensis Type Strain 3-C-1.</title>
        <authorList>
            <person name="Lai Q."/>
            <person name="Wang L."/>
            <person name="Wang W."/>
            <person name="Shao Z."/>
        </authorList>
    </citation>
    <scope>NUCLEOTIDE SEQUENCE [LARGE SCALE GENOMIC DNA]</scope>
    <source>
        <strain evidence="11 12">3-C-1</strain>
    </source>
</reference>
<proteinExistence type="predicted"/>
<keyword evidence="4" id="KW-0677">Repeat</keyword>
<dbReference type="PRINTS" id="PR01441">
    <property type="entry name" value="CELLSNTHASEC"/>
</dbReference>
<dbReference type="UniPathway" id="UPA00694"/>
<feature type="compositionally biased region" description="Basic and acidic residues" evidence="8">
    <location>
        <begin position="844"/>
        <end position="861"/>
    </location>
</feature>
<evidence type="ECO:0000256" key="4">
    <source>
        <dbReference type="ARBA" id="ARBA00022737"/>
    </source>
</evidence>
<dbReference type="Pfam" id="PF13432">
    <property type="entry name" value="TPR_16"/>
    <property type="match status" value="1"/>
</dbReference>
<feature type="signal peptide" evidence="9">
    <location>
        <begin position="1"/>
        <end position="20"/>
    </location>
</feature>
<evidence type="ECO:0000313" key="12">
    <source>
        <dbReference type="Proteomes" id="UP000006755"/>
    </source>
</evidence>
<feature type="domain" description="Cellulose synthase operon C C-terminal" evidence="10">
    <location>
        <begin position="1080"/>
        <end position="1386"/>
    </location>
</feature>
<keyword evidence="12" id="KW-1185">Reference proteome</keyword>
<protein>
    <submittedName>
        <fullName evidence="11">Cellulose synthase operon C domain-containing protein</fullName>
    </submittedName>
</protein>
<evidence type="ECO:0000256" key="7">
    <source>
        <dbReference type="PROSITE-ProRule" id="PRU00339"/>
    </source>
</evidence>
<dbReference type="STRING" id="745411.B3C1_02330"/>
<evidence type="ECO:0000256" key="6">
    <source>
        <dbReference type="ARBA" id="ARBA00022916"/>
    </source>
</evidence>
<dbReference type="GO" id="GO:0006011">
    <property type="term" value="P:UDP-alpha-D-glucose metabolic process"/>
    <property type="evidence" value="ECO:0007669"/>
    <property type="project" value="InterPro"/>
</dbReference>
<feature type="repeat" description="TPR" evidence="7">
    <location>
        <begin position="261"/>
        <end position="294"/>
    </location>
</feature>
<dbReference type="Gene3D" id="1.25.40.10">
    <property type="entry name" value="Tetratricopeptide repeat domain"/>
    <property type="match status" value="4"/>
</dbReference>
<dbReference type="GO" id="GO:0030244">
    <property type="term" value="P:cellulose biosynthetic process"/>
    <property type="evidence" value="ECO:0007669"/>
    <property type="project" value="UniProtKB-KW"/>
</dbReference>
<dbReference type="GO" id="GO:0019867">
    <property type="term" value="C:outer membrane"/>
    <property type="evidence" value="ECO:0007669"/>
    <property type="project" value="InterPro"/>
</dbReference>
<accession>K2KIB1</accession>
<dbReference type="SMART" id="SM00028">
    <property type="entry name" value="TPR"/>
    <property type="match status" value="5"/>
</dbReference>
<dbReference type="EMBL" id="AMRI01000003">
    <property type="protein sequence ID" value="EKE77005.1"/>
    <property type="molecule type" value="Genomic_DNA"/>
</dbReference>
<evidence type="ECO:0000256" key="2">
    <source>
        <dbReference type="ARBA" id="ARBA00005186"/>
    </source>
</evidence>
<name>K2KIB1_9GAMM</name>
<feature type="chain" id="PRO_5003862949" evidence="9">
    <location>
        <begin position="21"/>
        <end position="1391"/>
    </location>
</feature>
<dbReference type="PROSITE" id="PS50005">
    <property type="entry name" value="TPR"/>
    <property type="match status" value="2"/>
</dbReference>
<gene>
    <name evidence="11" type="ORF">B3C1_02330</name>
</gene>
<organism evidence="11 12">
    <name type="scientific">Gallaecimonas xiamenensis 3-C-1</name>
    <dbReference type="NCBI Taxonomy" id="745411"/>
    <lineage>
        <taxon>Bacteria</taxon>
        <taxon>Pseudomonadati</taxon>
        <taxon>Pseudomonadota</taxon>
        <taxon>Gammaproteobacteria</taxon>
        <taxon>Enterobacterales</taxon>
        <taxon>Gallaecimonadaceae</taxon>
        <taxon>Gallaecimonas</taxon>
    </lineage>
</organism>
<dbReference type="Proteomes" id="UP000006755">
    <property type="component" value="Unassembled WGS sequence"/>
</dbReference>
<evidence type="ECO:0000313" key="11">
    <source>
        <dbReference type="EMBL" id="EKE77005.1"/>
    </source>
</evidence>
<dbReference type="InterPro" id="IPR003921">
    <property type="entry name" value="Cell_synth_C"/>
</dbReference>
<dbReference type="Pfam" id="PF14559">
    <property type="entry name" value="TPR_19"/>
    <property type="match status" value="2"/>
</dbReference>
<feature type="repeat" description="TPR" evidence="7">
    <location>
        <begin position="295"/>
        <end position="328"/>
    </location>
</feature>
<dbReference type="RefSeq" id="WP_008482645.1">
    <property type="nucleotide sequence ID" value="NZ_AMRI01000003.1"/>
</dbReference>
<keyword evidence="3 9" id="KW-0732">Signal</keyword>
<dbReference type="PANTHER" id="PTHR12558">
    <property type="entry name" value="CELL DIVISION CYCLE 16,23,27"/>
    <property type="match status" value="1"/>
</dbReference>
<dbReference type="SUPFAM" id="SSF48452">
    <property type="entry name" value="TPR-like"/>
    <property type="match status" value="2"/>
</dbReference>
<dbReference type="eggNOG" id="COG0457">
    <property type="taxonomic scope" value="Bacteria"/>
</dbReference>
<dbReference type="OrthoDB" id="174989at2"/>
<evidence type="ECO:0000256" key="3">
    <source>
        <dbReference type="ARBA" id="ARBA00022729"/>
    </source>
</evidence>
<evidence type="ECO:0000259" key="10">
    <source>
        <dbReference type="Pfam" id="PF05420"/>
    </source>
</evidence>
<comment type="pathway">
    <text evidence="2">Glycan metabolism; bacterial cellulose biosynthesis.</text>
</comment>
<dbReference type="InterPro" id="IPR011990">
    <property type="entry name" value="TPR-like_helical_dom_sf"/>
</dbReference>
<keyword evidence="6" id="KW-0135">Cellulose biosynthesis</keyword>
<dbReference type="PANTHER" id="PTHR12558:SF13">
    <property type="entry name" value="CELL DIVISION CYCLE PROTEIN 27 HOMOLOG"/>
    <property type="match status" value="1"/>
</dbReference>
<evidence type="ECO:0000256" key="9">
    <source>
        <dbReference type="SAM" id="SignalP"/>
    </source>
</evidence>
<feature type="region of interest" description="Disordered" evidence="8">
    <location>
        <begin position="816"/>
        <end position="868"/>
    </location>
</feature>
<evidence type="ECO:0000256" key="8">
    <source>
        <dbReference type="SAM" id="MobiDB-lite"/>
    </source>
</evidence>
<dbReference type="Pfam" id="PF05420">
    <property type="entry name" value="BCSC_C"/>
    <property type="match status" value="1"/>
</dbReference>
<dbReference type="Pfam" id="PF13414">
    <property type="entry name" value="TPR_11"/>
    <property type="match status" value="1"/>
</dbReference>
<evidence type="ECO:0000256" key="1">
    <source>
        <dbReference type="ARBA" id="ARBA00003476"/>
    </source>
</evidence>
<dbReference type="eggNOG" id="COG3071">
    <property type="taxonomic scope" value="Bacteria"/>
</dbReference>
<comment type="function">
    <text evidence="1">Required for maximal bacterial cellulose synthesis.</text>
</comment>
<dbReference type="PATRIC" id="fig|745411.4.peg.456"/>